<evidence type="ECO:0000313" key="2">
    <source>
        <dbReference type="EMBL" id="EEQ37273.1"/>
    </source>
</evidence>
<feature type="compositionally biased region" description="Basic residues" evidence="1">
    <location>
        <begin position="9"/>
        <end position="20"/>
    </location>
</feature>
<dbReference type="KEGG" id="clu:CLUG_01396"/>
<accession>C4XZL4</accession>
<gene>
    <name evidence="2" type="ORF">CLUG_01396</name>
</gene>
<feature type="region of interest" description="Disordered" evidence="1">
    <location>
        <begin position="1"/>
        <end position="20"/>
    </location>
</feature>
<protein>
    <submittedName>
        <fullName evidence="2">Uncharacterized protein</fullName>
    </submittedName>
</protein>
<reference evidence="2 3" key="1">
    <citation type="journal article" date="2009" name="Nature">
        <title>Evolution of pathogenicity and sexual reproduction in eight Candida genomes.</title>
        <authorList>
            <person name="Butler G."/>
            <person name="Rasmussen M.D."/>
            <person name="Lin M.F."/>
            <person name="Santos M.A."/>
            <person name="Sakthikumar S."/>
            <person name="Munro C.A."/>
            <person name="Rheinbay E."/>
            <person name="Grabherr M."/>
            <person name="Forche A."/>
            <person name="Reedy J.L."/>
            <person name="Agrafioti I."/>
            <person name="Arnaud M.B."/>
            <person name="Bates S."/>
            <person name="Brown A.J."/>
            <person name="Brunke S."/>
            <person name="Costanzo M.C."/>
            <person name="Fitzpatrick D.A."/>
            <person name="de Groot P.W."/>
            <person name="Harris D."/>
            <person name="Hoyer L.L."/>
            <person name="Hube B."/>
            <person name="Klis F.M."/>
            <person name="Kodira C."/>
            <person name="Lennard N."/>
            <person name="Logue M.E."/>
            <person name="Martin R."/>
            <person name="Neiman A.M."/>
            <person name="Nikolaou E."/>
            <person name="Quail M.A."/>
            <person name="Quinn J."/>
            <person name="Santos M.C."/>
            <person name="Schmitzberger F.F."/>
            <person name="Sherlock G."/>
            <person name="Shah P."/>
            <person name="Silverstein K.A."/>
            <person name="Skrzypek M.S."/>
            <person name="Soll D."/>
            <person name="Staggs R."/>
            <person name="Stansfield I."/>
            <person name="Stumpf M.P."/>
            <person name="Sudbery P.E."/>
            <person name="Srikantha T."/>
            <person name="Zeng Q."/>
            <person name="Berman J."/>
            <person name="Berriman M."/>
            <person name="Heitman J."/>
            <person name="Gow N.A."/>
            <person name="Lorenz M.C."/>
            <person name="Birren B.W."/>
            <person name="Kellis M."/>
            <person name="Cuomo C.A."/>
        </authorList>
    </citation>
    <scope>NUCLEOTIDE SEQUENCE [LARGE SCALE GENOMIC DNA]</scope>
    <source>
        <strain evidence="2 3">ATCC 42720</strain>
    </source>
</reference>
<dbReference type="EMBL" id="CH408077">
    <property type="protein sequence ID" value="EEQ37273.1"/>
    <property type="molecule type" value="Genomic_DNA"/>
</dbReference>
<dbReference type="VEuPathDB" id="FungiDB:CLUG_01396"/>
<evidence type="ECO:0000313" key="3">
    <source>
        <dbReference type="Proteomes" id="UP000007703"/>
    </source>
</evidence>
<dbReference type="InParanoid" id="C4XZL4"/>
<dbReference type="HOGENOM" id="CLU_1434315_0_0_1"/>
<dbReference type="GeneID" id="8498800"/>
<sequence>MKGPARQTPRARRMQARPMRASRKARMAHGVCSCHKVKAGWESTVSVIFSQTSELQPIWSPCCPRRPRAMPLCCLRRCPHRLQTCSVLCAVAFSTARATNCRAPFRTTMWVRFLHILGVILTRARALSRFFEASARSRFQKRNLQEKQKWKRKRRCNIREVYGRTRFILRVCCPERALLSNNASESNMQ</sequence>
<dbReference type="Proteomes" id="UP000007703">
    <property type="component" value="Unassembled WGS sequence"/>
</dbReference>
<organism evidence="2 3">
    <name type="scientific">Clavispora lusitaniae (strain ATCC 42720)</name>
    <name type="common">Yeast</name>
    <name type="synonym">Candida lusitaniae</name>
    <dbReference type="NCBI Taxonomy" id="306902"/>
    <lineage>
        <taxon>Eukaryota</taxon>
        <taxon>Fungi</taxon>
        <taxon>Dikarya</taxon>
        <taxon>Ascomycota</taxon>
        <taxon>Saccharomycotina</taxon>
        <taxon>Pichiomycetes</taxon>
        <taxon>Metschnikowiaceae</taxon>
        <taxon>Clavispora</taxon>
    </lineage>
</organism>
<proteinExistence type="predicted"/>
<dbReference type="AlphaFoldDB" id="C4XZL4"/>
<evidence type="ECO:0000256" key="1">
    <source>
        <dbReference type="SAM" id="MobiDB-lite"/>
    </source>
</evidence>
<name>C4XZL4_CLAL4</name>